<evidence type="ECO:0000256" key="3">
    <source>
        <dbReference type="ARBA" id="ARBA00010763"/>
    </source>
</evidence>
<gene>
    <name evidence="10" type="ORF">EV640_10652</name>
</gene>
<dbReference type="GO" id="GO:0006777">
    <property type="term" value="P:Mo-molybdopterin cofactor biosynthetic process"/>
    <property type="evidence" value="ECO:0007669"/>
    <property type="project" value="UniProtKB-UniRule"/>
</dbReference>
<dbReference type="InterPro" id="IPR005111">
    <property type="entry name" value="MoeA_C_domain_IV"/>
</dbReference>
<comment type="similarity">
    <text evidence="3 7">Belongs to the MoeA family.</text>
</comment>
<dbReference type="Pfam" id="PF00994">
    <property type="entry name" value="MoCF_biosynth"/>
    <property type="match status" value="1"/>
</dbReference>
<dbReference type="CDD" id="cd00887">
    <property type="entry name" value="MoeA"/>
    <property type="match status" value="1"/>
</dbReference>
<keyword evidence="5 7" id="KW-0501">Molybdenum cofactor biosynthesis</keyword>
<dbReference type="InterPro" id="IPR005110">
    <property type="entry name" value="MoeA_linker/N"/>
</dbReference>
<evidence type="ECO:0000256" key="2">
    <source>
        <dbReference type="ARBA" id="ARBA00005046"/>
    </source>
</evidence>
<dbReference type="PANTHER" id="PTHR10192">
    <property type="entry name" value="MOLYBDOPTERIN BIOSYNTHESIS PROTEIN"/>
    <property type="match status" value="1"/>
</dbReference>
<dbReference type="AlphaFoldDB" id="A0A4R7G2Q4"/>
<reference evidence="10 11" key="1">
    <citation type="submission" date="2019-03" db="EMBL/GenBank/DDBJ databases">
        <title>Genomic Encyclopedia of Type Strains, Phase III (KMG-III): the genomes of soil and plant-associated and newly described type strains.</title>
        <authorList>
            <person name="Whitman W."/>
        </authorList>
    </citation>
    <scope>NUCLEOTIDE SEQUENCE [LARGE SCALE GENOMIC DNA]</scope>
    <source>
        <strain evidence="10 11">DSM 27373</strain>
    </source>
</reference>
<accession>A0A4R7G2Q4</accession>
<keyword evidence="7" id="KW-0460">Magnesium</keyword>
<dbReference type="InterPro" id="IPR036135">
    <property type="entry name" value="MoeA_linker/N_sf"/>
</dbReference>
<feature type="domain" description="MoaB/Mog" evidence="9">
    <location>
        <begin position="187"/>
        <end position="330"/>
    </location>
</feature>
<dbReference type="GO" id="GO:0061599">
    <property type="term" value="F:molybdopterin molybdotransferase activity"/>
    <property type="evidence" value="ECO:0007669"/>
    <property type="project" value="UniProtKB-UniRule"/>
</dbReference>
<keyword evidence="4 7" id="KW-0500">Molybdenum</keyword>
<evidence type="ECO:0000256" key="8">
    <source>
        <dbReference type="SAM" id="MobiDB-lite"/>
    </source>
</evidence>
<evidence type="ECO:0000256" key="1">
    <source>
        <dbReference type="ARBA" id="ARBA00002901"/>
    </source>
</evidence>
<proteinExistence type="inferred from homology"/>
<organism evidence="10 11">
    <name type="scientific">Nesterenkonia aurantiaca</name>
    <dbReference type="NCBI Taxonomy" id="1436010"/>
    <lineage>
        <taxon>Bacteria</taxon>
        <taxon>Bacillati</taxon>
        <taxon>Actinomycetota</taxon>
        <taxon>Actinomycetes</taxon>
        <taxon>Micrococcales</taxon>
        <taxon>Micrococcaceae</taxon>
        <taxon>Nesterenkonia</taxon>
    </lineage>
</organism>
<sequence>MTQPRTAMITLTQARERAAAAGPLAADRLSLQEAIGGVLLDPVRALQDIPHASTSAMDGWALAADPLRSSTGGPEWALRPEQAQSPADRPAPLLPGEATEVLTGSVVPTGTHAVLRTEHGITDGPRLRALSTSPDTAPQRNVRPAGAECRAEDQLVPAGAVLTPARAAVAAVAGHDHVTVIRRPRVHLVLTGAEVTTSGMPAPGEVRDVFGLALPQMLHEMGAAAVTTQRLGDDPETLAATLRQISEVGSVDLIVTSGGTAHSRADALRPALHALGAELTVDSVDMRPGHPVLLARLSRRKEPLYLLGLPGNPLAGFSALTALGVPLLRALRGIPAAERTPTVGLTAGARLPAARRGVRLLPVRRGPKGVLPAGHSRSHMMRGLAQSEALAIVPEGGLAPGDPVDCLLVPGQRGEDFEWDD</sequence>
<dbReference type="Gene3D" id="2.40.340.10">
    <property type="entry name" value="MoeA, C-terminal, domain IV"/>
    <property type="match status" value="1"/>
</dbReference>
<evidence type="ECO:0000256" key="7">
    <source>
        <dbReference type="RuleBase" id="RU365090"/>
    </source>
</evidence>
<comment type="catalytic activity">
    <reaction evidence="6">
        <text>adenylyl-molybdopterin + molybdate = Mo-molybdopterin + AMP + H(+)</text>
        <dbReference type="Rhea" id="RHEA:35047"/>
        <dbReference type="ChEBI" id="CHEBI:15378"/>
        <dbReference type="ChEBI" id="CHEBI:36264"/>
        <dbReference type="ChEBI" id="CHEBI:62727"/>
        <dbReference type="ChEBI" id="CHEBI:71302"/>
        <dbReference type="ChEBI" id="CHEBI:456215"/>
        <dbReference type="EC" id="2.10.1.1"/>
    </reaction>
</comment>
<evidence type="ECO:0000256" key="5">
    <source>
        <dbReference type="ARBA" id="ARBA00023150"/>
    </source>
</evidence>
<keyword evidence="7 10" id="KW-0808">Transferase</keyword>
<evidence type="ECO:0000256" key="6">
    <source>
        <dbReference type="ARBA" id="ARBA00047317"/>
    </source>
</evidence>
<name>A0A4R7G2Q4_9MICC</name>
<dbReference type="SUPFAM" id="SSF53218">
    <property type="entry name" value="Molybdenum cofactor biosynthesis proteins"/>
    <property type="match status" value="1"/>
</dbReference>
<comment type="function">
    <text evidence="1 7">Catalyzes the insertion of molybdate into adenylated molybdopterin with the concomitant release of AMP.</text>
</comment>
<dbReference type="Pfam" id="PF03454">
    <property type="entry name" value="MoeA_C"/>
    <property type="match status" value="1"/>
</dbReference>
<dbReference type="GO" id="GO:0005829">
    <property type="term" value="C:cytosol"/>
    <property type="evidence" value="ECO:0007669"/>
    <property type="project" value="TreeGrafter"/>
</dbReference>
<dbReference type="Pfam" id="PF03453">
    <property type="entry name" value="MoeA_N"/>
    <property type="match status" value="1"/>
</dbReference>
<dbReference type="EC" id="2.10.1.1" evidence="7"/>
<feature type="region of interest" description="Disordered" evidence="8">
    <location>
        <begin position="65"/>
        <end position="91"/>
    </location>
</feature>
<keyword evidence="7" id="KW-0479">Metal-binding</keyword>
<dbReference type="InterPro" id="IPR001453">
    <property type="entry name" value="MoaB/Mog_dom"/>
</dbReference>
<dbReference type="EMBL" id="SOAN01000006">
    <property type="protein sequence ID" value="TDS85406.1"/>
    <property type="molecule type" value="Genomic_DNA"/>
</dbReference>
<dbReference type="Gene3D" id="3.90.105.10">
    <property type="entry name" value="Molybdopterin biosynthesis moea protein, domain 2"/>
    <property type="match status" value="1"/>
</dbReference>
<keyword evidence="11" id="KW-1185">Reference proteome</keyword>
<dbReference type="SUPFAM" id="SSF63882">
    <property type="entry name" value="MoeA N-terminal region -like"/>
    <property type="match status" value="1"/>
</dbReference>
<evidence type="ECO:0000256" key="4">
    <source>
        <dbReference type="ARBA" id="ARBA00022505"/>
    </source>
</evidence>
<evidence type="ECO:0000313" key="11">
    <source>
        <dbReference type="Proteomes" id="UP000294506"/>
    </source>
</evidence>
<comment type="cofactor">
    <cofactor evidence="7">
        <name>Mg(2+)</name>
        <dbReference type="ChEBI" id="CHEBI:18420"/>
    </cofactor>
</comment>
<dbReference type="InterPro" id="IPR036688">
    <property type="entry name" value="MoeA_C_domain_IV_sf"/>
</dbReference>
<dbReference type="InterPro" id="IPR038987">
    <property type="entry name" value="MoeA-like"/>
</dbReference>
<dbReference type="SMART" id="SM00852">
    <property type="entry name" value="MoCF_biosynth"/>
    <property type="match status" value="1"/>
</dbReference>
<dbReference type="Gene3D" id="3.40.980.10">
    <property type="entry name" value="MoaB/Mog-like domain"/>
    <property type="match status" value="1"/>
</dbReference>
<dbReference type="SUPFAM" id="SSF63867">
    <property type="entry name" value="MoeA C-terminal domain-like"/>
    <property type="match status" value="1"/>
</dbReference>
<comment type="pathway">
    <text evidence="2 7">Cofactor biosynthesis; molybdopterin biosynthesis.</text>
</comment>
<dbReference type="Gene3D" id="2.170.190.11">
    <property type="entry name" value="Molybdopterin biosynthesis moea protein, domain 3"/>
    <property type="match status" value="1"/>
</dbReference>
<protein>
    <recommendedName>
        <fullName evidence="7">Molybdopterin molybdenumtransferase</fullName>
        <ecNumber evidence="7">2.10.1.1</ecNumber>
    </recommendedName>
</protein>
<dbReference type="GO" id="GO:0046872">
    <property type="term" value="F:metal ion binding"/>
    <property type="evidence" value="ECO:0007669"/>
    <property type="project" value="UniProtKB-UniRule"/>
</dbReference>
<dbReference type="InterPro" id="IPR036425">
    <property type="entry name" value="MoaB/Mog-like_dom_sf"/>
</dbReference>
<dbReference type="UniPathway" id="UPA00344"/>
<evidence type="ECO:0000259" key="9">
    <source>
        <dbReference type="SMART" id="SM00852"/>
    </source>
</evidence>
<comment type="caution">
    <text evidence="10">The sequence shown here is derived from an EMBL/GenBank/DDBJ whole genome shotgun (WGS) entry which is preliminary data.</text>
</comment>
<dbReference type="PANTHER" id="PTHR10192:SF5">
    <property type="entry name" value="GEPHYRIN"/>
    <property type="match status" value="1"/>
</dbReference>
<dbReference type="Proteomes" id="UP000294506">
    <property type="component" value="Unassembled WGS sequence"/>
</dbReference>
<evidence type="ECO:0000313" key="10">
    <source>
        <dbReference type="EMBL" id="TDS85406.1"/>
    </source>
</evidence>